<dbReference type="FunFam" id="3.40.50.10190:FF:000057">
    <property type="entry name" value="Transcription coactivator"/>
    <property type="match status" value="1"/>
</dbReference>
<dbReference type="Pfam" id="PF00533">
    <property type="entry name" value="BRCT"/>
    <property type="match status" value="2"/>
</dbReference>
<sequence>MTPSHAAPSGAVAAAASSSGVGRRAATFAGASVFLSRSLVAPEVYDAVHDALRLNGAEVFLCADPGRTGPLDFHVISSSSHERFADLRAKGCNLLDWLRFSWLTVLIALKLVGLELSYIRGPQCILSCAKEHRFLPKQGYTCCLAMDGVKILCSGFEKDEKAKIEQLVTAMGGTLQNKAYTDANFVIAKDVLAAKYKWAVNTLKKPIVSRNWLEQCWIEHRVVPHEPYRIPPFSGLNICITKLNVENFKKTFLNMPFYEPGGDKYVVAQKWGNIHIVVPKWIDQSVARKVCLDESAYLVCQNSTNINGVKHSLKEQHNPEISSANFQPVPTTSVDDSVSTSQYVPASFGDASKICSTDIGAASFQETKELQADSHVAEDSEAEDDDLYLSNCRISMVGFEEKESSRLVMMIRNGGGSRHVMLSERLTHIILGAPSEEEKKEVRRLAAWGVINVVKATWLEDCNKAKKEVKVSPSYVANELLSKEPSCVVMEKSVDTRETKAAKSSGGIFDIPIVNDLHDKQLGKDLSSEIKSARGKHGTLNSNRTATKSAISSQQNGVASTSEYHPKFQVNSSAINPQSSRSSNTFKGRTFCFSNSFSHDRNGHFHLDQRAQVVDWVREGGGIMVDDAQSTVVDFIIESHGQNSMLCNFSHSTVVSTHWIRSCLEEGCLQDVGNHPIFSPLCCRIPFPGFEDFRFCVSQYEEKDRLLLKNLCFILGSKFTEKATKKVTHLICKFASGPKYEAYYSRGIPTITEEWLFECVRQDRIVPFDQFQPKPPTSQDRDAGLCTVSQYPTQAAKTISRFDCSESLTESQLPRSSSKYNSEPNDPGVSKRRRLSEFHKANDTSGNIGRTEKLQDSTPVPDVADAIEDLLVQSSKIFAPDDSVLNQDQENTHSFGISRHWLNMPQKLHNTPDTTVLSVNSATTSAAPPAAATTYYPFSETQTESQVVGYEEDLTGRQKIIDRVRSQSINATPAAEMSSDN</sequence>
<organism evidence="4">
    <name type="scientific">Oryza punctata</name>
    <name type="common">Red rice</name>
    <dbReference type="NCBI Taxonomy" id="4537"/>
    <lineage>
        <taxon>Eukaryota</taxon>
        <taxon>Viridiplantae</taxon>
        <taxon>Streptophyta</taxon>
        <taxon>Embryophyta</taxon>
        <taxon>Tracheophyta</taxon>
        <taxon>Spermatophyta</taxon>
        <taxon>Magnoliopsida</taxon>
        <taxon>Liliopsida</taxon>
        <taxon>Poales</taxon>
        <taxon>Poaceae</taxon>
        <taxon>BOP clade</taxon>
        <taxon>Oryzoideae</taxon>
        <taxon>Oryzeae</taxon>
        <taxon>Oryzinae</taxon>
        <taxon>Oryza</taxon>
    </lineage>
</organism>
<dbReference type="PANTHER" id="PTHR13561:SF20">
    <property type="entry name" value="DNA TOPOISOMERASE 2-BINDING PROTEIN 1"/>
    <property type="match status" value="1"/>
</dbReference>
<dbReference type="PROSITE" id="PS50172">
    <property type="entry name" value="BRCT"/>
    <property type="match status" value="5"/>
</dbReference>
<feature type="region of interest" description="Disordered" evidence="2">
    <location>
        <begin position="531"/>
        <end position="558"/>
    </location>
</feature>
<feature type="domain" description="BRCT" evidence="3">
    <location>
        <begin position="690"/>
        <end position="773"/>
    </location>
</feature>
<feature type="compositionally biased region" description="Polar residues" evidence="2">
    <location>
        <begin position="809"/>
        <end position="824"/>
    </location>
</feature>
<feature type="domain" description="BRCT" evidence="3">
    <location>
        <begin position="273"/>
        <end position="299"/>
    </location>
</feature>
<dbReference type="Pfam" id="PF12738">
    <property type="entry name" value="PTCB-BRCT"/>
    <property type="match status" value="1"/>
</dbReference>
<dbReference type="InterPro" id="IPR001357">
    <property type="entry name" value="BRCT_dom"/>
</dbReference>
<evidence type="ECO:0000313" key="5">
    <source>
        <dbReference type="Proteomes" id="UP000026962"/>
    </source>
</evidence>
<feature type="compositionally biased region" description="Polar residues" evidence="2">
    <location>
        <begin position="539"/>
        <end position="558"/>
    </location>
</feature>
<name>A0A0E0MDC1_ORYPU</name>
<dbReference type="CDD" id="cd00027">
    <property type="entry name" value="BRCT"/>
    <property type="match status" value="2"/>
</dbReference>
<evidence type="ECO:0000259" key="3">
    <source>
        <dbReference type="PROSITE" id="PS50172"/>
    </source>
</evidence>
<feature type="domain" description="BRCT" evidence="3">
    <location>
        <begin position="146"/>
        <end position="230"/>
    </location>
</feature>
<dbReference type="AlphaFoldDB" id="A0A0E0MDC1"/>
<evidence type="ECO:0000256" key="2">
    <source>
        <dbReference type="SAM" id="MobiDB-lite"/>
    </source>
</evidence>
<dbReference type="EnsemblPlants" id="OPUNC11G05270.1">
    <property type="protein sequence ID" value="OPUNC11G05270.1"/>
    <property type="gene ID" value="OPUNC11G05270"/>
</dbReference>
<dbReference type="GO" id="GO:0007095">
    <property type="term" value="P:mitotic G2 DNA damage checkpoint signaling"/>
    <property type="evidence" value="ECO:0007669"/>
    <property type="project" value="TreeGrafter"/>
</dbReference>
<dbReference type="STRING" id="4537.A0A0E0MDC1"/>
<dbReference type="Gramene" id="OPUNC11G05270.1">
    <property type="protein sequence ID" value="OPUNC11G05270.1"/>
    <property type="gene ID" value="OPUNC11G05270"/>
</dbReference>
<dbReference type="eggNOG" id="KOG1929">
    <property type="taxonomic scope" value="Eukaryota"/>
</dbReference>
<evidence type="ECO:0000313" key="4">
    <source>
        <dbReference type="EnsemblPlants" id="OPUNC11G05270.1"/>
    </source>
</evidence>
<dbReference type="OMA" id="NLTRRCT"/>
<dbReference type="InterPro" id="IPR036420">
    <property type="entry name" value="BRCT_dom_sf"/>
</dbReference>
<keyword evidence="1" id="KW-0677">Repeat</keyword>
<dbReference type="PANTHER" id="PTHR13561">
    <property type="entry name" value="DNA REPLICATION REGULATOR DPB11-RELATED"/>
    <property type="match status" value="1"/>
</dbReference>
<accession>A0A0E0MDC1</accession>
<reference evidence="4" key="1">
    <citation type="submission" date="2015-04" db="UniProtKB">
        <authorList>
            <consortium name="EnsemblPlants"/>
        </authorList>
    </citation>
    <scope>IDENTIFICATION</scope>
</reference>
<dbReference type="FunFam" id="3.40.50.10190:FF:000082">
    <property type="entry name" value="Os11g0191300 protein"/>
    <property type="match status" value="1"/>
</dbReference>
<proteinExistence type="predicted"/>
<dbReference type="GO" id="GO:0006270">
    <property type="term" value="P:DNA replication initiation"/>
    <property type="evidence" value="ECO:0007669"/>
    <property type="project" value="TreeGrafter"/>
</dbReference>
<dbReference type="FunFam" id="3.40.50.10190:FF:000052">
    <property type="entry name" value="Transcription coactivator"/>
    <property type="match status" value="1"/>
</dbReference>
<protein>
    <recommendedName>
        <fullName evidence="3">BRCT domain-containing protein</fullName>
    </recommendedName>
</protein>
<feature type="region of interest" description="Disordered" evidence="2">
    <location>
        <begin position="809"/>
        <end position="859"/>
    </location>
</feature>
<keyword evidence="5" id="KW-1185">Reference proteome</keyword>
<dbReference type="SUPFAM" id="SSF52113">
    <property type="entry name" value="BRCT domain"/>
    <property type="match status" value="5"/>
</dbReference>
<dbReference type="SMART" id="SM00292">
    <property type="entry name" value="BRCT"/>
    <property type="match status" value="4"/>
</dbReference>
<dbReference type="Gene3D" id="3.40.50.10190">
    <property type="entry name" value="BRCT domain"/>
    <property type="match status" value="5"/>
</dbReference>
<dbReference type="HOGENOM" id="CLU_012864_0_0_1"/>
<feature type="domain" description="BRCT" evidence="3">
    <location>
        <begin position="581"/>
        <end position="677"/>
    </location>
</feature>
<reference evidence="4" key="2">
    <citation type="submission" date="2018-05" db="EMBL/GenBank/DDBJ databases">
        <title>OpunRS2 (Oryza punctata Reference Sequence Version 2).</title>
        <authorList>
            <person name="Zhang J."/>
            <person name="Kudrna D."/>
            <person name="Lee S."/>
            <person name="Talag J."/>
            <person name="Welchert J."/>
            <person name="Wing R.A."/>
        </authorList>
    </citation>
    <scope>NUCLEOTIDE SEQUENCE [LARGE SCALE GENOMIC DNA]</scope>
</reference>
<dbReference type="GO" id="GO:0033314">
    <property type="term" value="P:mitotic DNA replication checkpoint signaling"/>
    <property type="evidence" value="ECO:0007669"/>
    <property type="project" value="TreeGrafter"/>
</dbReference>
<dbReference type="FunFam" id="3.40.50.10190:FF:000061">
    <property type="entry name" value="Transcription coactivator"/>
    <property type="match status" value="1"/>
</dbReference>
<dbReference type="Proteomes" id="UP000026962">
    <property type="component" value="Chromosome 11"/>
</dbReference>
<evidence type="ECO:0000256" key="1">
    <source>
        <dbReference type="ARBA" id="ARBA00022737"/>
    </source>
</evidence>
<feature type="domain" description="BRCT" evidence="3">
    <location>
        <begin position="384"/>
        <end position="476"/>
    </location>
</feature>